<dbReference type="PROSITE" id="PS50261">
    <property type="entry name" value="G_PROTEIN_RECEP_F2_4"/>
    <property type="match status" value="1"/>
</dbReference>
<gene>
    <name evidence="21" type="primary">ADGRG4</name>
    <name evidence="21" type="ORF">BLAG_LOCUS617</name>
</gene>
<feature type="domain" description="G-protein coupled receptors family 2 profile 2" evidence="20">
    <location>
        <begin position="863"/>
        <end position="1108"/>
    </location>
</feature>
<evidence type="ECO:0000256" key="11">
    <source>
        <dbReference type="ARBA" id="ARBA00023170"/>
    </source>
</evidence>
<evidence type="ECO:0000256" key="4">
    <source>
        <dbReference type="ARBA" id="ARBA00022692"/>
    </source>
</evidence>
<feature type="transmembrane region" description="Helical" evidence="15">
    <location>
        <begin position="900"/>
        <end position="920"/>
    </location>
</feature>
<dbReference type="PANTHER" id="PTHR45692">
    <property type="entry name" value="G_PROTEIN_RECEP_F2_4 DOMAIN-CONTAINING PROTEIN"/>
    <property type="match status" value="1"/>
</dbReference>
<evidence type="ECO:0000256" key="5">
    <source>
        <dbReference type="ARBA" id="ARBA00022729"/>
    </source>
</evidence>
<keyword evidence="22" id="KW-1185">Reference proteome</keyword>
<dbReference type="InterPro" id="IPR000832">
    <property type="entry name" value="GPCR_2_secretin-like"/>
</dbReference>
<evidence type="ECO:0000256" key="9">
    <source>
        <dbReference type="ARBA" id="ARBA00023136"/>
    </source>
</evidence>
<comment type="subcellular location">
    <subcellularLocation>
        <location evidence="1">Membrane</location>
        <topology evidence="1">Multi-pass membrane protein</topology>
    </subcellularLocation>
</comment>
<dbReference type="SMART" id="SM00082">
    <property type="entry name" value="LRRCT"/>
    <property type="match status" value="1"/>
</dbReference>
<dbReference type="SUPFAM" id="SSF81321">
    <property type="entry name" value="Family A G protein-coupled receptor-like"/>
    <property type="match status" value="1"/>
</dbReference>
<dbReference type="InterPro" id="IPR001304">
    <property type="entry name" value="C-type_lectin-like"/>
</dbReference>
<keyword evidence="13" id="KW-0807">Transducer</keyword>
<keyword evidence="9 15" id="KW-0472">Membrane</keyword>
<dbReference type="SMART" id="SM00034">
    <property type="entry name" value="CLECT"/>
    <property type="match status" value="1"/>
</dbReference>
<dbReference type="PROSITE" id="PS50041">
    <property type="entry name" value="C_TYPE_LECTIN_2"/>
    <property type="match status" value="1"/>
</dbReference>
<dbReference type="InterPro" id="IPR057244">
    <property type="entry name" value="GAIN_B"/>
</dbReference>
<feature type="transmembrane region" description="Helical" evidence="15">
    <location>
        <begin position="1084"/>
        <end position="1107"/>
    </location>
</feature>
<dbReference type="PROSITE" id="PS00650">
    <property type="entry name" value="G_PROTEIN_RECEP_F2_2"/>
    <property type="match status" value="1"/>
</dbReference>
<dbReference type="InterPro" id="IPR016186">
    <property type="entry name" value="C-type_lectin-like/link_sf"/>
</dbReference>
<sequence>MMWVYRAPHTGVTWLGYLVVSLFLWRTVGGCLEACICAQPQPGQYITNCQGRSLSEIPDGIPDNTVTLGLGMNRLTSVAAGIFSQLTNMRAIYLQQNMITSIEDGAFEGLINCEVLFLHDNNITHISANTFIGLESLSRLTLHENMIYSIDEGAFSFPLLSEITLSSNHLVCDCSLGWFQDWSLNVTDKVRLDKITCAAPTSLAGEELTAISRNSFVCPWHCDTQGQACYRFFQDLKTLEDANATCAVNGSHLATLYSNTTMLFFQEIVLNDIDIYDAPYWIDANDRDTEGTWVDANNNELVFAPWANGQPDSATGEEDCSTIRCREDGTCVLDDQQCQDRFRYICAYELCAAENLTTTRGVFPWPATQPNHTAELDCPHTVNGLTHKMASRHCSKDGSGGPEWEEPVIYDCPYHPDFTTGAPPTPLPTTSTTTIRLPTAHASTSTPEAVYTTEQEKTTTTRVTTETSATTLPTTENITPTTTTTTATTTYAPTTTVMTTDPEMTTDADVPTTHLDHMEPCPEHTPSPDNKQLPTPGATVPAVIVLEDLVMFQPNTENVDQISARLSSLTEQAVEFSPREIENAVDTLSGIVSLDELSEEASTNGIKTVSNLLVAMESNLFEAELKFNSTKKMLDAVSALSMKVNFQSEVFRAVSEHVGILVLNLTAPDDVNGLRFSEIGANMTATLSQGRVKIQETVPGAEEFDDITASFEFPASLVQYAREMGESRMQFAIYPHGKIFQILERAAKVSQLVHNSVEEPVIDGDRLNSRIISATVGHLELKDLSDPVKLVFTHVQHGDNPECVWWDMKTNGGMGGWSSEGCWVDVTENGQTDCYCDHLTNFALLMDVYGTSARVSKGHQTALSIISYIGCGVSLIGIFLSLLTFGMFKKVRRETPTKILINLCVALFMVNALFVTLTSIHDLGIDELCMSFAVLMHYFLLAAMMWMGLEALNMYIALVKVFNTYYKRFMFKLALAGWGIPAIVVGITLGIDHKSYGPYEGICWLSRYAFLGAFLAPALFIIIVNFIIFTMVIRTIVGLEDQKKLKKSTKTDTATKLKGAVGLSILLGLTWALAIFAIREANVVINYLFAIFNSLQGLFIFVFHCVMKKDVQKNWKRLIPCCPNPPPGSTVYVKTAPIRNQMLWTPSAISIDVKSTECPSSRNHSPFPVFEAWSTRSHMRANRTRSSPVSNGSMVRKFSQSESTTSLAKDKREIAETGLYNEAYQYAPEAFNPLARI</sequence>
<dbReference type="InterPro" id="IPR016187">
    <property type="entry name" value="CTDL_fold"/>
</dbReference>
<comment type="similarity">
    <text evidence="2">Belongs to the G-protein coupled receptor 2 family. Adhesion G-protein coupled receptor (ADGR) subfamily.</text>
</comment>
<accession>A0A8J9VK29</accession>
<dbReference type="Proteomes" id="UP000838412">
    <property type="component" value="Chromosome 1"/>
</dbReference>
<dbReference type="Pfam" id="PF00059">
    <property type="entry name" value="Lectin_C"/>
    <property type="match status" value="1"/>
</dbReference>
<evidence type="ECO:0000256" key="1">
    <source>
        <dbReference type="ARBA" id="ARBA00004141"/>
    </source>
</evidence>
<evidence type="ECO:0000256" key="10">
    <source>
        <dbReference type="ARBA" id="ARBA00023157"/>
    </source>
</evidence>
<dbReference type="GO" id="GO:0004930">
    <property type="term" value="F:G protein-coupled receptor activity"/>
    <property type="evidence" value="ECO:0007669"/>
    <property type="project" value="UniProtKB-KW"/>
</dbReference>
<dbReference type="InterPro" id="IPR000203">
    <property type="entry name" value="GPS"/>
</dbReference>
<feature type="domain" description="GAIN-B" evidence="18">
    <location>
        <begin position="683"/>
        <end position="852"/>
    </location>
</feature>
<feature type="region of interest" description="Disordered" evidence="14">
    <location>
        <begin position="442"/>
        <end position="468"/>
    </location>
</feature>
<dbReference type="Gene3D" id="3.80.10.10">
    <property type="entry name" value="Ribonuclease Inhibitor"/>
    <property type="match status" value="2"/>
</dbReference>
<dbReference type="CDD" id="cd15040">
    <property type="entry name" value="7tmB2_Adhesion"/>
    <property type="match status" value="1"/>
</dbReference>
<evidence type="ECO:0000256" key="8">
    <source>
        <dbReference type="ARBA" id="ARBA00023040"/>
    </source>
</evidence>
<dbReference type="CDD" id="cd00037">
    <property type="entry name" value="CLECT"/>
    <property type="match status" value="1"/>
</dbReference>
<evidence type="ECO:0000259" key="19">
    <source>
        <dbReference type="PROSITE" id="PS50227"/>
    </source>
</evidence>
<dbReference type="InterPro" id="IPR003591">
    <property type="entry name" value="Leu-rich_rpt_typical-subtyp"/>
</dbReference>
<dbReference type="GO" id="GO:0007166">
    <property type="term" value="P:cell surface receptor signaling pathway"/>
    <property type="evidence" value="ECO:0007669"/>
    <property type="project" value="InterPro"/>
</dbReference>
<dbReference type="SMART" id="SM00369">
    <property type="entry name" value="LRR_TYP"/>
    <property type="match status" value="3"/>
</dbReference>
<dbReference type="EMBL" id="OV696686">
    <property type="protein sequence ID" value="CAH1228166.1"/>
    <property type="molecule type" value="Genomic_DNA"/>
</dbReference>
<proteinExistence type="inferred from homology"/>
<keyword evidence="7 15" id="KW-1133">Transmembrane helix</keyword>
<feature type="chain" id="PRO_5035419492" evidence="16">
    <location>
        <begin position="31"/>
        <end position="1237"/>
    </location>
</feature>
<evidence type="ECO:0000259" key="18">
    <source>
        <dbReference type="PROSITE" id="PS50221"/>
    </source>
</evidence>
<dbReference type="InterPro" id="IPR001879">
    <property type="entry name" value="GPCR_2_extracellular_dom"/>
</dbReference>
<evidence type="ECO:0000256" key="15">
    <source>
        <dbReference type="SAM" id="Phobius"/>
    </source>
</evidence>
<evidence type="ECO:0000259" key="20">
    <source>
        <dbReference type="PROSITE" id="PS50261"/>
    </source>
</evidence>
<dbReference type="InterPro" id="IPR001611">
    <property type="entry name" value="Leu-rich_rpt"/>
</dbReference>
<evidence type="ECO:0000256" key="6">
    <source>
        <dbReference type="ARBA" id="ARBA00022737"/>
    </source>
</evidence>
<evidence type="ECO:0000256" key="13">
    <source>
        <dbReference type="ARBA" id="ARBA00023224"/>
    </source>
</evidence>
<dbReference type="Pfam" id="PF02793">
    <property type="entry name" value="HRM"/>
    <property type="match status" value="1"/>
</dbReference>
<evidence type="ECO:0000256" key="14">
    <source>
        <dbReference type="SAM" id="MobiDB-lite"/>
    </source>
</evidence>
<dbReference type="InterPro" id="IPR017983">
    <property type="entry name" value="GPCR_2_secretin-like_CS"/>
</dbReference>
<keyword evidence="12" id="KW-0325">Glycoprotein</keyword>
<feature type="transmembrane region" description="Helical" evidence="15">
    <location>
        <begin position="1011"/>
        <end position="1037"/>
    </location>
</feature>
<dbReference type="GO" id="GO:0016020">
    <property type="term" value="C:membrane"/>
    <property type="evidence" value="ECO:0007669"/>
    <property type="project" value="UniProtKB-SubCell"/>
</dbReference>
<dbReference type="FunFam" id="2.60.220.50:FF:000052">
    <property type="entry name" value="Uncharacterized protein"/>
    <property type="match status" value="1"/>
</dbReference>
<feature type="region of interest" description="Disordered" evidence="14">
    <location>
        <begin position="1181"/>
        <end position="1208"/>
    </location>
</feature>
<dbReference type="Pfam" id="PF01825">
    <property type="entry name" value="GPS"/>
    <property type="match status" value="1"/>
</dbReference>
<evidence type="ECO:0000313" key="21">
    <source>
        <dbReference type="EMBL" id="CAH1228166.1"/>
    </source>
</evidence>
<dbReference type="SMART" id="SM00303">
    <property type="entry name" value="GPS"/>
    <property type="match status" value="1"/>
</dbReference>
<evidence type="ECO:0000313" key="22">
    <source>
        <dbReference type="Proteomes" id="UP000838412"/>
    </source>
</evidence>
<evidence type="ECO:0000256" key="3">
    <source>
        <dbReference type="ARBA" id="ARBA00022614"/>
    </source>
</evidence>
<keyword evidence="5 16" id="KW-0732">Signal</keyword>
<dbReference type="Gene3D" id="3.10.100.10">
    <property type="entry name" value="Mannose-Binding Protein A, subunit A"/>
    <property type="match status" value="1"/>
</dbReference>
<dbReference type="SUPFAM" id="SSF52058">
    <property type="entry name" value="L domain-like"/>
    <property type="match status" value="1"/>
</dbReference>
<dbReference type="InterPro" id="IPR046338">
    <property type="entry name" value="GAIN_dom_sf"/>
</dbReference>
<keyword evidence="10" id="KW-1015">Disulfide bond</keyword>
<evidence type="ECO:0000256" key="2">
    <source>
        <dbReference type="ARBA" id="ARBA00007343"/>
    </source>
</evidence>
<feature type="transmembrane region" description="Helical" evidence="15">
    <location>
        <begin position="1057"/>
        <end position="1078"/>
    </location>
</feature>
<dbReference type="Gene3D" id="4.10.1240.10">
    <property type="entry name" value="GPCR, family 2, extracellular hormone receptor domain"/>
    <property type="match status" value="1"/>
</dbReference>
<dbReference type="FunFam" id="1.20.1070.10:FF:000058">
    <property type="entry name" value="Adhesion G protein-coupled receptor F5"/>
    <property type="match status" value="1"/>
</dbReference>
<keyword evidence="6" id="KW-0677">Repeat</keyword>
<dbReference type="InterPro" id="IPR000483">
    <property type="entry name" value="Cys-rich_flank_reg_C"/>
</dbReference>
<dbReference type="PANTHER" id="PTHR45692:SF1">
    <property type="entry name" value="G-PROTEIN COUPLED RECEPTORS FAMILY 2 PROFILE 2 DOMAIN-CONTAINING PROTEIN"/>
    <property type="match status" value="1"/>
</dbReference>
<dbReference type="SUPFAM" id="SSF56436">
    <property type="entry name" value="C-type lectin-like"/>
    <property type="match status" value="1"/>
</dbReference>
<feature type="domain" description="C-type lectin" evidence="17">
    <location>
        <begin position="225"/>
        <end position="347"/>
    </location>
</feature>
<evidence type="ECO:0000256" key="12">
    <source>
        <dbReference type="ARBA" id="ARBA00023180"/>
    </source>
</evidence>
<feature type="transmembrane region" description="Helical" evidence="15">
    <location>
        <begin position="865"/>
        <end position="888"/>
    </location>
</feature>
<dbReference type="InterPro" id="IPR032675">
    <property type="entry name" value="LRR_dom_sf"/>
</dbReference>
<keyword evidence="8" id="KW-0297">G-protein coupled receptor</keyword>
<dbReference type="PROSITE" id="PS50221">
    <property type="entry name" value="GAIN_B"/>
    <property type="match status" value="1"/>
</dbReference>
<feature type="domain" description="G-protein coupled receptors family 2 profile 1" evidence="19">
    <location>
        <begin position="337"/>
        <end position="416"/>
    </location>
</feature>
<dbReference type="AlphaFoldDB" id="A0A8J9VK29"/>
<evidence type="ECO:0000256" key="16">
    <source>
        <dbReference type="SAM" id="SignalP"/>
    </source>
</evidence>
<dbReference type="InterPro" id="IPR017981">
    <property type="entry name" value="GPCR_2-like_7TM"/>
</dbReference>
<protein>
    <submittedName>
        <fullName evidence="21">ADGRG4 protein</fullName>
    </submittedName>
</protein>
<dbReference type="PRINTS" id="PR00249">
    <property type="entry name" value="GPCRSECRETIN"/>
</dbReference>
<name>A0A8J9VK29_BRALA</name>
<dbReference type="Gene3D" id="2.60.220.50">
    <property type="match status" value="1"/>
</dbReference>
<keyword evidence="4 15" id="KW-0812">Transmembrane</keyword>
<dbReference type="InterPro" id="IPR036445">
    <property type="entry name" value="GPCR_2_extracell_dom_sf"/>
</dbReference>
<dbReference type="Pfam" id="PF13855">
    <property type="entry name" value="LRR_8"/>
    <property type="match status" value="1"/>
</dbReference>
<dbReference type="OrthoDB" id="5961629at2759"/>
<evidence type="ECO:0000259" key="17">
    <source>
        <dbReference type="PROSITE" id="PS50041"/>
    </source>
</evidence>
<keyword evidence="3" id="KW-0433">Leucine-rich repeat</keyword>
<feature type="transmembrane region" description="Helical" evidence="15">
    <location>
        <begin position="969"/>
        <end position="991"/>
    </location>
</feature>
<organism evidence="21 22">
    <name type="scientific">Branchiostoma lanceolatum</name>
    <name type="common">Common lancelet</name>
    <name type="synonym">Amphioxus lanceolatum</name>
    <dbReference type="NCBI Taxonomy" id="7740"/>
    <lineage>
        <taxon>Eukaryota</taxon>
        <taxon>Metazoa</taxon>
        <taxon>Chordata</taxon>
        <taxon>Cephalochordata</taxon>
        <taxon>Leptocardii</taxon>
        <taxon>Amphioxiformes</taxon>
        <taxon>Branchiostomatidae</taxon>
        <taxon>Branchiostoma</taxon>
    </lineage>
</organism>
<keyword evidence="11" id="KW-0675">Receptor</keyword>
<feature type="transmembrane region" description="Helical" evidence="15">
    <location>
        <begin position="932"/>
        <end position="957"/>
    </location>
</feature>
<dbReference type="Pfam" id="PF00002">
    <property type="entry name" value="7tm_2"/>
    <property type="match status" value="1"/>
</dbReference>
<reference evidence="21" key="1">
    <citation type="submission" date="2022-01" db="EMBL/GenBank/DDBJ databases">
        <authorList>
            <person name="Braso-Vives M."/>
        </authorList>
    </citation>
    <scope>NUCLEOTIDE SEQUENCE</scope>
</reference>
<evidence type="ECO:0000256" key="7">
    <source>
        <dbReference type="ARBA" id="ARBA00022989"/>
    </source>
</evidence>
<feature type="compositionally biased region" description="Polar residues" evidence="14">
    <location>
        <begin position="1184"/>
        <end position="1207"/>
    </location>
</feature>
<dbReference type="SUPFAM" id="SSF111418">
    <property type="entry name" value="Hormone receptor domain"/>
    <property type="match status" value="1"/>
</dbReference>
<dbReference type="Gene3D" id="1.20.1070.10">
    <property type="entry name" value="Rhodopsin 7-helix transmembrane proteins"/>
    <property type="match status" value="1"/>
</dbReference>
<dbReference type="PROSITE" id="PS50227">
    <property type="entry name" value="G_PROTEIN_RECEP_F2_3"/>
    <property type="match status" value="1"/>
</dbReference>
<feature type="signal peptide" evidence="16">
    <location>
        <begin position="1"/>
        <end position="30"/>
    </location>
</feature>